<dbReference type="SUPFAM" id="SSF53448">
    <property type="entry name" value="Nucleotide-diphospho-sugar transferases"/>
    <property type="match status" value="1"/>
</dbReference>
<keyword evidence="5" id="KW-1185">Reference proteome</keyword>
<proteinExistence type="inferred from homology"/>
<dbReference type="PANTHER" id="PTHR13778:SF57">
    <property type="entry name" value="GALACTURONOSYLTRANSFERASE-LIKE 10-RELATED"/>
    <property type="match status" value="1"/>
</dbReference>
<accession>A0ABN9SNW9</accession>
<protein>
    <recommendedName>
        <fullName evidence="6">Hexosyltransferase</fullName>
    </recommendedName>
</protein>
<dbReference type="Pfam" id="PF01501">
    <property type="entry name" value="Glyco_transf_8"/>
    <property type="match status" value="1"/>
</dbReference>
<comment type="similarity">
    <text evidence="1">Belongs to the glycosyltransferase 8 family.</text>
</comment>
<evidence type="ECO:0000313" key="5">
    <source>
        <dbReference type="Proteomes" id="UP001189429"/>
    </source>
</evidence>
<dbReference type="InterPro" id="IPR050748">
    <property type="entry name" value="Glycosyltrans_8_dom-fam"/>
</dbReference>
<organism evidence="4 5">
    <name type="scientific">Prorocentrum cordatum</name>
    <dbReference type="NCBI Taxonomy" id="2364126"/>
    <lineage>
        <taxon>Eukaryota</taxon>
        <taxon>Sar</taxon>
        <taxon>Alveolata</taxon>
        <taxon>Dinophyceae</taxon>
        <taxon>Prorocentrales</taxon>
        <taxon>Prorocentraceae</taxon>
        <taxon>Prorocentrum</taxon>
    </lineage>
</organism>
<dbReference type="EMBL" id="CAUYUJ010012180">
    <property type="protein sequence ID" value="CAK0833417.1"/>
    <property type="molecule type" value="Genomic_DNA"/>
</dbReference>
<evidence type="ECO:0000313" key="4">
    <source>
        <dbReference type="EMBL" id="CAK0833417.1"/>
    </source>
</evidence>
<reference evidence="4" key="1">
    <citation type="submission" date="2023-10" db="EMBL/GenBank/DDBJ databases">
        <authorList>
            <person name="Chen Y."/>
            <person name="Shah S."/>
            <person name="Dougan E. K."/>
            <person name="Thang M."/>
            <person name="Chan C."/>
        </authorList>
    </citation>
    <scope>NUCLEOTIDE SEQUENCE [LARGE SCALE GENOMIC DNA]</scope>
</reference>
<evidence type="ECO:0008006" key="6">
    <source>
        <dbReference type="Google" id="ProtNLM"/>
    </source>
</evidence>
<dbReference type="PANTHER" id="PTHR13778">
    <property type="entry name" value="GLYCOSYLTRANSFERASE 8 DOMAIN-CONTAINING PROTEIN"/>
    <property type="match status" value="1"/>
</dbReference>
<dbReference type="Gene3D" id="3.90.550.10">
    <property type="entry name" value="Spore Coat Polysaccharide Biosynthesis Protein SpsA, Chain A"/>
    <property type="match status" value="1"/>
</dbReference>
<name>A0ABN9SNW9_9DINO</name>
<gene>
    <name evidence="4" type="ORF">PCOR1329_LOCUS31130</name>
</gene>
<evidence type="ECO:0000256" key="2">
    <source>
        <dbReference type="ARBA" id="ARBA00022676"/>
    </source>
</evidence>
<sequence length="172" mass="20098">MRTALAAALDMKVATWRAVFMELMEDLELPRQPWWRPLDIKLDDRILNSGVLVLDLNRWRAENRTGRCEEWVRRVSGVKVASLALNLEFGRHFDVLDWRWNVMGLMVTPPDQCLGQARILHWAEAKKPWSKQALDLPMRMQAFYRNLTSPYEPQGACSWRDEMLDSDADISL</sequence>
<keyword evidence="2" id="KW-0328">Glycosyltransferase</keyword>
<evidence type="ECO:0000256" key="3">
    <source>
        <dbReference type="ARBA" id="ARBA00022679"/>
    </source>
</evidence>
<keyword evidence="3" id="KW-0808">Transferase</keyword>
<dbReference type="InterPro" id="IPR002495">
    <property type="entry name" value="Glyco_trans_8"/>
</dbReference>
<evidence type="ECO:0000256" key="1">
    <source>
        <dbReference type="ARBA" id="ARBA00006351"/>
    </source>
</evidence>
<dbReference type="Proteomes" id="UP001189429">
    <property type="component" value="Unassembled WGS sequence"/>
</dbReference>
<comment type="caution">
    <text evidence="4">The sequence shown here is derived from an EMBL/GenBank/DDBJ whole genome shotgun (WGS) entry which is preliminary data.</text>
</comment>
<dbReference type="InterPro" id="IPR029044">
    <property type="entry name" value="Nucleotide-diphossugar_trans"/>
</dbReference>